<protein>
    <recommendedName>
        <fullName evidence="4">Fluoride ion transporter CrcB</fullName>
    </recommendedName>
</protein>
<keyword evidence="1" id="KW-1133">Transmembrane helix</keyword>
<evidence type="ECO:0000313" key="3">
    <source>
        <dbReference type="Proteomes" id="UP001498421"/>
    </source>
</evidence>
<accession>A0ABR1HLX3</accession>
<proteinExistence type="predicted"/>
<keyword evidence="1" id="KW-0812">Transmembrane</keyword>
<evidence type="ECO:0000313" key="2">
    <source>
        <dbReference type="EMBL" id="KAK7421979.1"/>
    </source>
</evidence>
<feature type="transmembrane region" description="Helical" evidence="1">
    <location>
        <begin position="30"/>
        <end position="52"/>
    </location>
</feature>
<name>A0ABR1HLX3_9HYPO</name>
<evidence type="ECO:0008006" key="4">
    <source>
        <dbReference type="Google" id="ProtNLM"/>
    </source>
</evidence>
<sequence length="97" mass="10395">MANFVAAAVTVSIAGLLSFAYDRVIRLDGYGWESVLGSFSFIFGTFIGYAALSSSSIGAVFLRTWASGLVFFLGLNAGILLCQSFFRRMRGGGIPKH</sequence>
<keyword evidence="3" id="KW-1185">Reference proteome</keyword>
<dbReference type="EMBL" id="JAZAVK010000114">
    <property type="protein sequence ID" value="KAK7421979.1"/>
    <property type="molecule type" value="Genomic_DNA"/>
</dbReference>
<reference evidence="2 3" key="1">
    <citation type="journal article" date="2025" name="Microbiol. Resour. Announc.">
        <title>Draft genome sequences for Neonectria magnoliae and Neonectria punicea, canker pathogens of Liriodendron tulipifera and Acer saccharum in West Virginia.</title>
        <authorList>
            <person name="Petronek H.M."/>
            <person name="Kasson M.T."/>
            <person name="Metheny A.M."/>
            <person name="Stauder C.M."/>
            <person name="Lovett B."/>
            <person name="Lynch S.C."/>
            <person name="Garnas J.R."/>
            <person name="Kasson L.R."/>
            <person name="Stajich J.E."/>
        </authorList>
    </citation>
    <scope>NUCLEOTIDE SEQUENCE [LARGE SCALE GENOMIC DNA]</scope>
    <source>
        <strain evidence="2 3">NRRL 64651</strain>
    </source>
</reference>
<keyword evidence="1" id="KW-0472">Membrane</keyword>
<gene>
    <name evidence="2" type="ORF">QQZ08_009700</name>
</gene>
<dbReference type="Proteomes" id="UP001498421">
    <property type="component" value="Unassembled WGS sequence"/>
</dbReference>
<feature type="transmembrane region" description="Helical" evidence="1">
    <location>
        <begin position="64"/>
        <end position="86"/>
    </location>
</feature>
<organism evidence="2 3">
    <name type="scientific">Neonectria magnoliae</name>
    <dbReference type="NCBI Taxonomy" id="2732573"/>
    <lineage>
        <taxon>Eukaryota</taxon>
        <taxon>Fungi</taxon>
        <taxon>Dikarya</taxon>
        <taxon>Ascomycota</taxon>
        <taxon>Pezizomycotina</taxon>
        <taxon>Sordariomycetes</taxon>
        <taxon>Hypocreomycetidae</taxon>
        <taxon>Hypocreales</taxon>
        <taxon>Nectriaceae</taxon>
        <taxon>Neonectria</taxon>
    </lineage>
</organism>
<evidence type="ECO:0000256" key="1">
    <source>
        <dbReference type="SAM" id="Phobius"/>
    </source>
</evidence>
<comment type="caution">
    <text evidence="2">The sequence shown here is derived from an EMBL/GenBank/DDBJ whole genome shotgun (WGS) entry which is preliminary data.</text>
</comment>